<organism evidence="1 2">
    <name type="scientific">Parabacteroides distasonis str. 3776 D15 i</name>
    <dbReference type="NCBI Taxonomy" id="1339342"/>
    <lineage>
        <taxon>Bacteria</taxon>
        <taxon>Pseudomonadati</taxon>
        <taxon>Bacteroidota</taxon>
        <taxon>Bacteroidia</taxon>
        <taxon>Bacteroidales</taxon>
        <taxon>Tannerellaceae</taxon>
        <taxon>Parabacteroides</taxon>
    </lineage>
</organism>
<dbReference type="InterPro" id="IPR001646">
    <property type="entry name" value="5peptide_repeat"/>
</dbReference>
<gene>
    <name evidence="1" type="ORF">M091_4544</name>
</gene>
<dbReference type="PANTHER" id="PTHR14136:SF17">
    <property type="entry name" value="BTB_POZ DOMAIN-CONTAINING PROTEIN KCTD9"/>
    <property type="match status" value="1"/>
</dbReference>
<dbReference type="SUPFAM" id="SSF141571">
    <property type="entry name" value="Pentapeptide repeat-like"/>
    <property type="match status" value="1"/>
</dbReference>
<accession>A0AB34LHI7</accession>
<reference evidence="1 2" key="1">
    <citation type="submission" date="2014-04" db="EMBL/GenBank/DDBJ databases">
        <authorList>
            <person name="Sears C."/>
            <person name="Carroll K."/>
            <person name="Sack B.R."/>
            <person name="Qadri F."/>
            <person name="Myers L.L."/>
            <person name="Chung G.-T."/>
            <person name="Escheverria P."/>
            <person name="Fraser C.M."/>
            <person name="Sadzewicz L."/>
            <person name="Shefchek K.A."/>
            <person name="Tallon L."/>
            <person name="Das S.P."/>
            <person name="Daugherty S."/>
            <person name="Mongodin E.F."/>
        </authorList>
    </citation>
    <scope>NUCLEOTIDE SEQUENCE [LARGE SCALE GENOMIC DNA]</scope>
    <source>
        <strain evidence="1 2">3776 D15 i</strain>
    </source>
</reference>
<sequence>MEIKIQIKSIFGSVLFEYSKENNTIKDTLCEANLCGADLRGANLRGADLRGADLCGANLRGANLRGADLRGANLCGANLCGANLRGADLRGADLCEANLCGADLREGTAFLLSQCPDGAFIGYKKASSHIVKLLVPEDAKRSSATTLKCRCSKAKVLEIQNLDGSKSDLKAVPSDRDENFIYVVGKEKEVEGFDEDRWNECSTGIHFFISREMAVKY</sequence>
<dbReference type="Pfam" id="PF19062">
    <property type="entry name" value="DUF5758"/>
    <property type="match status" value="1"/>
</dbReference>
<dbReference type="Gene3D" id="2.160.20.80">
    <property type="entry name" value="E3 ubiquitin-protein ligase SopA"/>
    <property type="match status" value="1"/>
</dbReference>
<dbReference type="InterPro" id="IPR051082">
    <property type="entry name" value="Pentapeptide-BTB/POZ_domain"/>
</dbReference>
<evidence type="ECO:0000313" key="1">
    <source>
        <dbReference type="EMBL" id="KDS39240.1"/>
    </source>
</evidence>
<dbReference type="RefSeq" id="WP_080708858.1">
    <property type="nucleotide sequence ID" value="NZ_JNHK01000058.1"/>
</dbReference>
<dbReference type="InterPro" id="IPR043919">
    <property type="entry name" value="DUF5758"/>
</dbReference>
<dbReference type="AlphaFoldDB" id="A0AB34LHI7"/>
<dbReference type="EMBL" id="JNHK01000058">
    <property type="protein sequence ID" value="KDS39240.1"/>
    <property type="molecule type" value="Genomic_DNA"/>
</dbReference>
<protein>
    <submittedName>
        <fullName evidence="1">Pentapeptide repeats family protein</fullName>
    </submittedName>
</protein>
<proteinExistence type="predicted"/>
<dbReference type="PANTHER" id="PTHR14136">
    <property type="entry name" value="BTB_POZ DOMAIN-CONTAINING PROTEIN KCTD9"/>
    <property type="match status" value="1"/>
</dbReference>
<comment type="caution">
    <text evidence="1">The sequence shown here is derived from an EMBL/GenBank/DDBJ whole genome shotgun (WGS) entry which is preliminary data.</text>
</comment>
<name>A0AB34LHI7_PARDI</name>
<evidence type="ECO:0000313" key="2">
    <source>
        <dbReference type="Proteomes" id="UP000027850"/>
    </source>
</evidence>
<dbReference type="Pfam" id="PF00805">
    <property type="entry name" value="Pentapeptide"/>
    <property type="match status" value="1"/>
</dbReference>
<dbReference type="Proteomes" id="UP000027850">
    <property type="component" value="Unassembled WGS sequence"/>
</dbReference>